<dbReference type="VEuPathDB" id="FungiDB:PC110_g20900"/>
<gene>
    <name evidence="1" type="ORF">JG687_00019011</name>
</gene>
<evidence type="ECO:0000313" key="2">
    <source>
        <dbReference type="Proteomes" id="UP000688947"/>
    </source>
</evidence>
<proteinExistence type="predicted"/>
<sequence length="80" mass="8877">GSNMGVHVLSSLVIDLENFPAPPRLKLFSMKLIVLPVNIASYHWTPIGVAMHRHGKLTVHMYDPTLYCVVQSGDGEHLVQ</sequence>
<protein>
    <recommendedName>
        <fullName evidence="3">Ubiquitin-like protease family profile domain-containing protein</fullName>
    </recommendedName>
</protein>
<dbReference type="Proteomes" id="UP000688947">
    <property type="component" value="Unassembled WGS sequence"/>
</dbReference>
<feature type="non-terminal residue" evidence="1">
    <location>
        <position position="1"/>
    </location>
</feature>
<dbReference type="OrthoDB" id="97778at2759"/>
<accession>A0A8T1TLE8</accession>
<comment type="caution">
    <text evidence="1">The sequence shown here is derived from an EMBL/GenBank/DDBJ whole genome shotgun (WGS) entry which is preliminary data.</text>
</comment>
<evidence type="ECO:0008006" key="3">
    <source>
        <dbReference type="Google" id="ProtNLM"/>
    </source>
</evidence>
<dbReference type="AlphaFoldDB" id="A0A8T1TLE8"/>
<organism evidence="1 2">
    <name type="scientific">Phytophthora cactorum</name>
    <dbReference type="NCBI Taxonomy" id="29920"/>
    <lineage>
        <taxon>Eukaryota</taxon>
        <taxon>Sar</taxon>
        <taxon>Stramenopiles</taxon>
        <taxon>Oomycota</taxon>
        <taxon>Peronosporomycetes</taxon>
        <taxon>Peronosporales</taxon>
        <taxon>Peronosporaceae</taxon>
        <taxon>Phytophthora</taxon>
    </lineage>
</organism>
<dbReference type="EMBL" id="JAENGZ010002940">
    <property type="protein sequence ID" value="KAG6942529.1"/>
    <property type="molecule type" value="Genomic_DNA"/>
</dbReference>
<evidence type="ECO:0000313" key="1">
    <source>
        <dbReference type="EMBL" id="KAG6942529.1"/>
    </source>
</evidence>
<reference evidence="1" key="1">
    <citation type="submission" date="2021-01" db="EMBL/GenBank/DDBJ databases">
        <title>Phytophthora aleatoria, a newly-described species from Pinus radiata is distinct from Phytophthora cactorum isolates based on comparative genomics.</title>
        <authorList>
            <person name="Mcdougal R."/>
            <person name="Panda P."/>
            <person name="Williams N."/>
            <person name="Studholme D.J."/>
        </authorList>
    </citation>
    <scope>NUCLEOTIDE SEQUENCE</scope>
    <source>
        <strain evidence="1">NZFS 3830</strain>
    </source>
</reference>
<name>A0A8T1TLE8_9STRA</name>